<protein>
    <submittedName>
        <fullName evidence="9">ABC transporter ATP-binding protein</fullName>
    </submittedName>
</protein>
<evidence type="ECO:0000256" key="1">
    <source>
        <dbReference type="ARBA" id="ARBA00004202"/>
    </source>
</evidence>
<dbReference type="InterPro" id="IPR027417">
    <property type="entry name" value="P-loop_NTPase"/>
</dbReference>
<dbReference type="PANTHER" id="PTHR42711:SF5">
    <property type="entry name" value="ABC TRANSPORTER ATP-BINDING PROTEIN NATA"/>
    <property type="match status" value="1"/>
</dbReference>
<dbReference type="InterPro" id="IPR003593">
    <property type="entry name" value="AAA+_ATPase"/>
</dbReference>
<evidence type="ECO:0000256" key="7">
    <source>
        <dbReference type="SAM" id="MobiDB-lite"/>
    </source>
</evidence>
<dbReference type="PANTHER" id="PTHR42711">
    <property type="entry name" value="ABC TRANSPORTER ATP-BINDING PROTEIN"/>
    <property type="match status" value="1"/>
</dbReference>
<comment type="caution">
    <text evidence="9">The sequence shown here is derived from an EMBL/GenBank/DDBJ whole genome shotgun (WGS) entry which is preliminary data.</text>
</comment>
<comment type="similarity">
    <text evidence="2">Belongs to the ABC transporter superfamily.</text>
</comment>
<reference evidence="9" key="2">
    <citation type="submission" date="2020-09" db="EMBL/GenBank/DDBJ databases">
        <authorList>
            <person name="Sun Q."/>
            <person name="Zhou Y."/>
        </authorList>
    </citation>
    <scope>NUCLEOTIDE SEQUENCE</scope>
    <source>
        <strain evidence="9">CGMCC 1.15085</strain>
    </source>
</reference>
<sequence length="342" mass="37174">MSHDFVGRPTGTHQARRSRTPIFQVHDSGNDRSEERITLDAITIRGLHKRYGDATALAALDLRVREGEVHGLIGPNGAGKSTTIRILLGLLRADSGSARVLGLDPWSQATSLHRCLAYVPSDVALWPNLTGGEAIDLLGSLRGGVRRTRRDQLIERFQLDPTRKGHTYSTGNRQKVALVAALSADVRLLLLDEPTRGLDPLMTCAFQEVLAERKQEGQTVLLSSHILSDVEEVADSVTMLRAGRAVSSDSLQRLRSLARTEVRMDLRTAPTQRQLATLDGPQNVALSELPGSGPAHCRLTFTAAPDQVGHLVTALNPNGITAMVCTPPSLEELFLEQFRSAP</sequence>
<dbReference type="InterPro" id="IPR050763">
    <property type="entry name" value="ABC_transporter_ATP-binding"/>
</dbReference>
<dbReference type="PROSITE" id="PS50893">
    <property type="entry name" value="ABC_TRANSPORTER_2"/>
    <property type="match status" value="1"/>
</dbReference>
<dbReference type="EMBL" id="BMHI01000004">
    <property type="protein sequence ID" value="GGB34714.1"/>
    <property type="molecule type" value="Genomic_DNA"/>
</dbReference>
<dbReference type="GO" id="GO:0005886">
    <property type="term" value="C:plasma membrane"/>
    <property type="evidence" value="ECO:0007669"/>
    <property type="project" value="UniProtKB-SubCell"/>
</dbReference>
<feature type="domain" description="ABC transporter" evidence="8">
    <location>
        <begin position="42"/>
        <end position="267"/>
    </location>
</feature>
<keyword evidence="4" id="KW-0547">Nucleotide-binding</keyword>
<evidence type="ECO:0000313" key="9">
    <source>
        <dbReference type="EMBL" id="GGB34714.1"/>
    </source>
</evidence>
<dbReference type="GO" id="GO:0005524">
    <property type="term" value="F:ATP binding"/>
    <property type="evidence" value="ECO:0007669"/>
    <property type="project" value="UniProtKB-KW"/>
</dbReference>
<evidence type="ECO:0000259" key="8">
    <source>
        <dbReference type="PROSITE" id="PS50893"/>
    </source>
</evidence>
<keyword evidence="6" id="KW-0046">Antibiotic resistance</keyword>
<proteinExistence type="inferred from homology"/>
<keyword evidence="5 9" id="KW-0067">ATP-binding</keyword>
<dbReference type="Gene3D" id="3.40.50.300">
    <property type="entry name" value="P-loop containing nucleotide triphosphate hydrolases"/>
    <property type="match status" value="1"/>
</dbReference>
<evidence type="ECO:0000256" key="5">
    <source>
        <dbReference type="ARBA" id="ARBA00022840"/>
    </source>
</evidence>
<feature type="region of interest" description="Disordered" evidence="7">
    <location>
        <begin position="1"/>
        <end position="21"/>
    </location>
</feature>
<evidence type="ECO:0000256" key="6">
    <source>
        <dbReference type="ARBA" id="ARBA00023251"/>
    </source>
</evidence>
<comment type="subcellular location">
    <subcellularLocation>
        <location evidence="1">Cell membrane</location>
        <topology evidence="1">Peripheral membrane protein</topology>
    </subcellularLocation>
</comment>
<evidence type="ECO:0000256" key="3">
    <source>
        <dbReference type="ARBA" id="ARBA00022448"/>
    </source>
</evidence>
<evidence type="ECO:0000256" key="2">
    <source>
        <dbReference type="ARBA" id="ARBA00005417"/>
    </source>
</evidence>
<keyword evidence="10" id="KW-1185">Reference proteome</keyword>
<dbReference type="GO" id="GO:0046677">
    <property type="term" value="P:response to antibiotic"/>
    <property type="evidence" value="ECO:0007669"/>
    <property type="project" value="UniProtKB-KW"/>
</dbReference>
<dbReference type="Proteomes" id="UP000636793">
    <property type="component" value="Unassembled WGS sequence"/>
</dbReference>
<accession>A0A916WU99</accession>
<dbReference type="GO" id="GO:0016887">
    <property type="term" value="F:ATP hydrolysis activity"/>
    <property type="evidence" value="ECO:0007669"/>
    <property type="project" value="InterPro"/>
</dbReference>
<evidence type="ECO:0000313" key="10">
    <source>
        <dbReference type="Proteomes" id="UP000636793"/>
    </source>
</evidence>
<dbReference type="CDD" id="cd03230">
    <property type="entry name" value="ABC_DR_subfamily_A"/>
    <property type="match status" value="1"/>
</dbReference>
<name>A0A916WU99_9MICO</name>
<dbReference type="Pfam" id="PF00005">
    <property type="entry name" value="ABC_tran"/>
    <property type="match status" value="1"/>
</dbReference>
<dbReference type="RefSeq" id="WP_188837532.1">
    <property type="nucleotide sequence ID" value="NZ_BMHI01000004.1"/>
</dbReference>
<keyword evidence="3" id="KW-0813">Transport</keyword>
<gene>
    <name evidence="9" type="ORF">GCM10011492_26730</name>
</gene>
<dbReference type="InterPro" id="IPR003439">
    <property type="entry name" value="ABC_transporter-like_ATP-bd"/>
</dbReference>
<dbReference type="AlphaFoldDB" id="A0A916WU99"/>
<dbReference type="SMART" id="SM00382">
    <property type="entry name" value="AAA"/>
    <property type="match status" value="1"/>
</dbReference>
<reference evidence="9" key="1">
    <citation type="journal article" date="2014" name="Int. J. Syst. Evol. Microbiol.">
        <title>Complete genome sequence of Corynebacterium casei LMG S-19264T (=DSM 44701T), isolated from a smear-ripened cheese.</title>
        <authorList>
            <consortium name="US DOE Joint Genome Institute (JGI-PGF)"/>
            <person name="Walter F."/>
            <person name="Albersmeier A."/>
            <person name="Kalinowski J."/>
            <person name="Ruckert C."/>
        </authorList>
    </citation>
    <scope>NUCLEOTIDE SEQUENCE</scope>
    <source>
        <strain evidence="9">CGMCC 1.15085</strain>
    </source>
</reference>
<evidence type="ECO:0000256" key="4">
    <source>
        <dbReference type="ARBA" id="ARBA00022741"/>
    </source>
</evidence>
<dbReference type="SUPFAM" id="SSF52540">
    <property type="entry name" value="P-loop containing nucleoside triphosphate hydrolases"/>
    <property type="match status" value="1"/>
</dbReference>
<organism evidence="9 10">
    <name type="scientific">Flexivirga endophytica</name>
    <dbReference type="NCBI Taxonomy" id="1849103"/>
    <lineage>
        <taxon>Bacteria</taxon>
        <taxon>Bacillati</taxon>
        <taxon>Actinomycetota</taxon>
        <taxon>Actinomycetes</taxon>
        <taxon>Micrococcales</taxon>
        <taxon>Dermacoccaceae</taxon>
        <taxon>Flexivirga</taxon>
    </lineage>
</organism>